<gene>
    <name evidence="1" type="ORF">Csa_6G112480</name>
</gene>
<proteinExistence type="predicted"/>
<reference evidence="1 2" key="3">
    <citation type="journal article" date="2010" name="BMC Genomics">
        <title>Transcriptome sequencing and comparative analysis of cucumber flowers with different sex types.</title>
        <authorList>
            <person name="Guo S."/>
            <person name="Zheng Y."/>
            <person name="Joung J.G."/>
            <person name="Liu S."/>
            <person name="Zhang Z."/>
            <person name="Crasta O.R."/>
            <person name="Sobral B.W."/>
            <person name="Xu Y."/>
            <person name="Huang S."/>
            <person name="Fei Z."/>
        </authorList>
    </citation>
    <scope>NUCLEOTIDE SEQUENCE [LARGE SCALE GENOMIC DNA]</scope>
    <source>
        <strain evidence="2">cv. 9930</strain>
    </source>
</reference>
<dbReference type="AlphaFoldDB" id="A0A0A0KA72"/>
<accession>A0A0A0KA72</accession>
<organism evidence="1 2">
    <name type="scientific">Cucumis sativus</name>
    <name type="common">Cucumber</name>
    <dbReference type="NCBI Taxonomy" id="3659"/>
    <lineage>
        <taxon>Eukaryota</taxon>
        <taxon>Viridiplantae</taxon>
        <taxon>Streptophyta</taxon>
        <taxon>Embryophyta</taxon>
        <taxon>Tracheophyta</taxon>
        <taxon>Spermatophyta</taxon>
        <taxon>Magnoliopsida</taxon>
        <taxon>eudicotyledons</taxon>
        <taxon>Gunneridae</taxon>
        <taxon>Pentapetalae</taxon>
        <taxon>rosids</taxon>
        <taxon>fabids</taxon>
        <taxon>Cucurbitales</taxon>
        <taxon>Cucurbitaceae</taxon>
        <taxon>Benincaseae</taxon>
        <taxon>Cucumis</taxon>
    </lineage>
</organism>
<evidence type="ECO:0000313" key="1">
    <source>
        <dbReference type="EMBL" id="KGN46610.1"/>
    </source>
</evidence>
<reference evidence="1 2" key="2">
    <citation type="journal article" date="2009" name="PLoS ONE">
        <title>An integrated genetic and cytogenetic map of the cucumber genome.</title>
        <authorList>
            <person name="Ren Y."/>
            <person name="Zhang Z."/>
            <person name="Liu J."/>
            <person name="Staub J.E."/>
            <person name="Han Y."/>
            <person name="Cheng Z."/>
            <person name="Li X."/>
            <person name="Lu J."/>
            <person name="Miao H."/>
            <person name="Kang H."/>
            <person name="Xie B."/>
            <person name="Gu X."/>
            <person name="Wang X."/>
            <person name="Du Y."/>
            <person name="Jin W."/>
            <person name="Huang S."/>
        </authorList>
    </citation>
    <scope>NUCLEOTIDE SEQUENCE [LARGE SCALE GENOMIC DNA]</scope>
    <source>
        <strain evidence="2">cv. 9930</strain>
    </source>
</reference>
<reference evidence="1 2" key="4">
    <citation type="journal article" date="2011" name="BMC Genomics">
        <title>RNA-Seq improves annotation of protein-coding genes in the cucumber genome.</title>
        <authorList>
            <person name="Li Z."/>
            <person name="Zhang Z."/>
            <person name="Yan P."/>
            <person name="Huang S."/>
            <person name="Fei Z."/>
            <person name="Lin K."/>
        </authorList>
    </citation>
    <scope>NUCLEOTIDE SEQUENCE [LARGE SCALE GENOMIC DNA]</scope>
    <source>
        <strain evidence="2">cv. 9930</strain>
    </source>
</reference>
<dbReference type="Proteomes" id="UP000029981">
    <property type="component" value="Chromosome 6"/>
</dbReference>
<keyword evidence="2" id="KW-1185">Reference proteome</keyword>
<dbReference type="EMBL" id="CM002927">
    <property type="protein sequence ID" value="KGN46610.1"/>
    <property type="molecule type" value="Genomic_DNA"/>
</dbReference>
<evidence type="ECO:0000313" key="2">
    <source>
        <dbReference type="Proteomes" id="UP000029981"/>
    </source>
</evidence>
<protein>
    <submittedName>
        <fullName evidence="1">Uncharacterized protein</fullName>
    </submittedName>
</protein>
<name>A0A0A0KA72_CUCSA</name>
<dbReference type="Gramene" id="KGN46610">
    <property type="protein sequence ID" value="KGN46610"/>
    <property type="gene ID" value="Csa_6G112480"/>
</dbReference>
<reference evidence="1 2" key="1">
    <citation type="journal article" date="2009" name="Nat. Genet.">
        <title>The genome of the cucumber, Cucumis sativus L.</title>
        <authorList>
            <person name="Huang S."/>
            <person name="Li R."/>
            <person name="Zhang Z."/>
            <person name="Li L."/>
            <person name="Gu X."/>
            <person name="Fan W."/>
            <person name="Lucas W.J."/>
            <person name="Wang X."/>
            <person name="Xie B."/>
            <person name="Ni P."/>
            <person name="Ren Y."/>
            <person name="Zhu H."/>
            <person name="Li J."/>
            <person name="Lin K."/>
            <person name="Jin W."/>
            <person name="Fei Z."/>
            <person name="Li G."/>
            <person name="Staub J."/>
            <person name="Kilian A."/>
            <person name="van der Vossen E.A."/>
            <person name="Wu Y."/>
            <person name="Guo J."/>
            <person name="He J."/>
            <person name="Jia Z."/>
            <person name="Ren Y."/>
            <person name="Tian G."/>
            <person name="Lu Y."/>
            <person name="Ruan J."/>
            <person name="Qian W."/>
            <person name="Wang M."/>
            <person name="Huang Q."/>
            <person name="Li B."/>
            <person name="Xuan Z."/>
            <person name="Cao J."/>
            <person name="Asan"/>
            <person name="Wu Z."/>
            <person name="Zhang J."/>
            <person name="Cai Q."/>
            <person name="Bai Y."/>
            <person name="Zhao B."/>
            <person name="Han Y."/>
            <person name="Li Y."/>
            <person name="Li X."/>
            <person name="Wang S."/>
            <person name="Shi Q."/>
            <person name="Liu S."/>
            <person name="Cho W.K."/>
            <person name="Kim J.Y."/>
            <person name="Xu Y."/>
            <person name="Heller-Uszynska K."/>
            <person name="Miao H."/>
            <person name="Cheng Z."/>
            <person name="Zhang S."/>
            <person name="Wu J."/>
            <person name="Yang Y."/>
            <person name="Kang H."/>
            <person name="Li M."/>
            <person name="Liang H."/>
            <person name="Ren X."/>
            <person name="Shi Z."/>
            <person name="Wen M."/>
            <person name="Jian M."/>
            <person name="Yang H."/>
            <person name="Zhang G."/>
            <person name="Yang Z."/>
            <person name="Chen R."/>
            <person name="Liu S."/>
            <person name="Li J."/>
            <person name="Ma L."/>
            <person name="Liu H."/>
            <person name="Zhou Y."/>
            <person name="Zhao J."/>
            <person name="Fang X."/>
            <person name="Li G."/>
            <person name="Fang L."/>
            <person name="Li Y."/>
            <person name="Liu D."/>
            <person name="Zheng H."/>
            <person name="Zhang Y."/>
            <person name="Qin N."/>
            <person name="Li Z."/>
            <person name="Yang G."/>
            <person name="Yang S."/>
            <person name="Bolund L."/>
            <person name="Kristiansen K."/>
            <person name="Zheng H."/>
            <person name="Li S."/>
            <person name="Zhang X."/>
            <person name="Yang H."/>
            <person name="Wang J."/>
            <person name="Sun R."/>
            <person name="Zhang B."/>
            <person name="Jiang S."/>
            <person name="Wang J."/>
            <person name="Du Y."/>
            <person name="Li S."/>
        </authorList>
    </citation>
    <scope>NUCLEOTIDE SEQUENCE [LARGE SCALE GENOMIC DNA]</scope>
    <source>
        <strain evidence="2">cv. 9930</strain>
    </source>
</reference>
<sequence length="59" mass="6127">MYAAGEVIVAERQKIGASVCCNLKSKGGGCTATCVKGWGFTAGGVVIGKERPPVRKVRM</sequence>